<dbReference type="SUPFAM" id="SSF56801">
    <property type="entry name" value="Acetyl-CoA synthetase-like"/>
    <property type="match status" value="1"/>
</dbReference>
<dbReference type="RefSeq" id="XP_038781501.1">
    <property type="nucleotide sequence ID" value="XM_038935731.1"/>
</dbReference>
<gene>
    <name evidence="16" type="ORF">GT037_010684</name>
</gene>
<dbReference type="EMBL" id="JAAABM010000024">
    <property type="protein sequence ID" value="KAF7671123.1"/>
    <property type="molecule type" value="Genomic_DNA"/>
</dbReference>
<dbReference type="FunFam" id="3.40.718.10:FF:000012">
    <property type="entry name" value="Homoisocitrate dehydrogenase, mitochondrial"/>
    <property type="match status" value="1"/>
</dbReference>
<comment type="similarity">
    <text evidence="2">Belongs to the isocitrate and isopropylmalate dehydrogenases family.</text>
</comment>
<evidence type="ECO:0000256" key="5">
    <source>
        <dbReference type="ARBA" id="ARBA00022679"/>
    </source>
</evidence>
<evidence type="ECO:0000259" key="15">
    <source>
        <dbReference type="SMART" id="SM01329"/>
    </source>
</evidence>
<evidence type="ECO:0000256" key="10">
    <source>
        <dbReference type="ARBA" id="ARBA00023154"/>
    </source>
</evidence>
<dbReference type="Gene3D" id="3.40.50.12780">
    <property type="entry name" value="N-terminal domain of ligase-like"/>
    <property type="match status" value="1"/>
</dbReference>
<name>A0A8H7AT67_9PLEO</name>
<keyword evidence="17" id="KW-1185">Reference proteome</keyword>
<keyword evidence="8" id="KW-0560">Oxidoreductase</keyword>
<evidence type="ECO:0000256" key="12">
    <source>
        <dbReference type="ARBA" id="ARBA00060720"/>
    </source>
</evidence>
<evidence type="ECO:0000256" key="6">
    <source>
        <dbReference type="ARBA" id="ARBA00022723"/>
    </source>
</evidence>
<comment type="catalytic activity">
    <reaction evidence="11">
        <text>(2R,3S)-homoisocitrate + NAD(+) = 2-oxoadipate + CO2 + NADH</text>
        <dbReference type="Rhea" id="RHEA:11900"/>
        <dbReference type="ChEBI" id="CHEBI:15404"/>
        <dbReference type="ChEBI" id="CHEBI:16526"/>
        <dbReference type="ChEBI" id="CHEBI:57499"/>
        <dbReference type="ChEBI" id="CHEBI:57540"/>
        <dbReference type="ChEBI" id="CHEBI:57945"/>
        <dbReference type="EC" id="1.1.1.87"/>
    </reaction>
</comment>
<dbReference type="Gene3D" id="3.40.718.10">
    <property type="entry name" value="Isopropylmalate Dehydrogenase"/>
    <property type="match status" value="1"/>
</dbReference>
<dbReference type="Gene3D" id="1.10.1200.10">
    <property type="entry name" value="ACP-like"/>
    <property type="match status" value="1"/>
</dbReference>
<dbReference type="Gene3D" id="3.30.559.10">
    <property type="entry name" value="Chloramphenicol acetyltransferase-like domain"/>
    <property type="match status" value="2"/>
</dbReference>
<keyword evidence="4" id="KW-0028">Amino-acid biosynthesis</keyword>
<evidence type="ECO:0000256" key="14">
    <source>
        <dbReference type="SAM" id="MobiDB-lite"/>
    </source>
</evidence>
<keyword evidence="7" id="KW-0460">Magnesium</keyword>
<evidence type="ECO:0000256" key="7">
    <source>
        <dbReference type="ARBA" id="ARBA00022842"/>
    </source>
</evidence>
<feature type="compositionally biased region" description="Polar residues" evidence="14">
    <location>
        <begin position="384"/>
        <end position="398"/>
    </location>
</feature>
<dbReference type="SUPFAM" id="SSF53659">
    <property type="entry name" value="Isocitrate/Isopropylmalate dehydrogenase-like"/>
    <property type="match status" value="1"/>
</dbReference>
<evidence type="ECO:0000256" key="1">
    <source>
        <dbReference type="ARBA" id="ARBA00001946"/>
    </source>
</evidence>
<evidence type="ECO:0000256" key="2">
    <source>
        <dbReference type="ARBA" id="ARBA00007769"/>
    </source>
</evidence>
<comment type="cofactor">
    <cofactor evidence="1">
        <name>Mg(2+)</name>
        <dbReference type="ChEBI" id="CHEBI:18420"/>
    </cofactor>
</comment>
<dbReference type="PROSITE" id="PS00455">
    <property type="entry name" value="AMP_BINDING"/>
    <property type="match status" value="1"/>
</dbReference>
<dbReference type="Pfam" id="PF08588">
    <property type="entry name" value="Duc1"/>
    <property type="match status" value="1"/>
</dbReference>
<keyword evidence="5" id="KW-0808">Transferase</keyword>
<dbReference type="EC" id="1.1.1.87" evidence="13"/>
<feature type="region of interest" description="Disordered" evidence="14">
    <location>
        <begin position="1794"/>
        <end position="1816"/>
    </location>
</feature>
<feature type="domain" description="Isopropylmalate dehydrogenase-like" evidence="15">
    <location>
        <begin position="1982"/>
        <end position="2328"/>
    </location>
</feature>
<feature type="compositionally biased region" description="Low complexity" evidence="14">
    <location>
        <begin position="399"/>
        <end position="420"/>
    </location>
</feature>
<dbReference type="InterPro" id="IPR009081">
    <property type="entry name" value="PP-bd_ACP"/>
</dbReference>
<evidence type="ECO:0000256" key="13">
    <source>
        <dbReference type="ARBA" id="ARBA00066666"/>
    </source>
</evidence>
<comment type="caution">
    <text evidence="16">The sequence shown here is derived from an EMBL/GenBank/DDBJ whole genome shotgun (WGS) entry which is preliminary data.</text>
</comment>
<dbReference type="InterPro" id="IPR013897">
    <property type="entry name" value="Duc1"/>
</dbReference>
<evidence type="ECO:0000256" key="8">
    <source>
        <dbReference type="ARBA" id="ARBA00023002"/>
    </source>
</evidence>
<dbReference type="PANTHER" id="PTHR37285:SF5">
    <property type="entry name" value="SPORE WALL MATURATION PROTEIN DIT1"/>
    <property type="match status" value="1"/>
</dbReference>
<dbReference type="InterPro" id="IPR000873">
    <property type="entry name" value="AMP-dep_synth/lig_dom"/>
</dbReference>
<keyword evidence="9" id="KW-0520">NAD</keyword>
<accession>A0A8H7AT67</accession>
<reference evidence="16" key="1">
    <citation type="submission" date="2020-01" db="EMBL/GenBank/DDBJ databases">
        <authorList>
            <person name="Feng Z.H.Z."/>
        </authorList>
    </citation>
    <scope>NUCLEOTIDE SEQUENCE</scope>
    <source>
        <strain evidence="16">CBS107.38</strain>
    </source>
</reference>
<dbReference type="InterPro" id="IPR036736">
    <property type="entry name" value="ACP-like_sf"/>
</dbReference>
<dbReference type="PANTHER" id="PTHR37285">
    <property type="entry name" value="SPORE WALL MATURATION PROTEIN DIT1"/>
    <property type="match status" value="1"/>
</dbReference>
<protein>
    <recommendedName>
        <fullName evidence="13">homoisocitrate dehydrogenase</fullName>
        <ecNumber evidence="13">1.1.1.87</ecNumber>
    </recommendedName>
</protein>
<dbReference type="InterPro" id="IPR023213">
    <property type="entry name" value="CAT-like_dom_sf"/>
</dbReference>
<feature type="region of interest" description="Disordered" evidence="14">
    <location>
        <begin position="384"/>
        <end position="426"/>
    </location>
</feature>
<dbReference type="Pfam" id="PF23562">
    <property type="entry name" value="AMP-binding_C_3"/>
    <property type="match status" value="1"/>
</dbReference>
<dbReference type="GO" id="GO:0016740">
    <property type="term" value="F:transferase activity"/>
    <property type="evidence" value="ECO:0007669"/>
    <property type="project" value="UniProtKB-KW"/>
</dbReference>
<dbReference type="GeneID" id="62208909"/>
<dbReference type="InterPro" id="IPR019818">
    <property type="entry name" value="IsoCit/isopropylmalate_DH_CS"/>
</dbReference>
<dbReference type="Pfam" id="PF05141">
    <property type="entry name" value="DIT1_PvcA"/>
    <property type="match status" value="1"/>
</dbReference>
<dbReference type="InterPro" id="IPR007817">
    <property type="entry name" value="Isocyanide_synthase_DIT1"/>
</dbReference>
<evidence type="ECO:0000313" key="17">
    <source>
        <dbReference type="Proteomes" id="UP000596902"/>
    </source>
</evidence>
<dbReference type="InterPro" id="IPR054710">
    <property type="entry name" value="Tri101-like_N"/>
</dbReference>
<dbReference type="Proteomes" id="UP000596902">
    <property type="component" value="Unassembled WGS sequence"/>
</dbReference>
<keyword evidence="10" id="KW-0457">Lysine biosynthesis</keyword>
<dbReference type="GO" id="GO:0009085">
    <property type="term" value="P:lysine biosynthetic process"/>
    <property type="evidence" value="ECO:0007669"/>
    <property type="project" value="UniProtKB-KW"/>
</dbReference>
<dbReference type="GO" id="GO:0047046">
    <property type="term" value="F:homoisocitrate dehydrogenase activity"/>
    <property type="evidence" value="ECO:0007669"/>
    <property type="project" value="UniProtKB-EC"/>
</dbReference>
<dbReference type="InterPro" id="IPR024084">
    <property type="entry name" value="IsoPropMal-DH-like_dom"/>
</dbReference>
<proteinExistence type="inferred from homology"/>
<evidence type="ECO:0000256" key="11">
    <source>
        <dbReference type="ARBA" id="ARBA00052540"/>
    </source>
</evidence>
<dbReference type="InterPro" id="IPR020845">
    <property type="entry name" value="AMP-binding_CS"/>
</dbReference>
<organism evidence="16 17">
    <name type="scientific">Alternaria burnsii</name>
    <dbReference type="NCBI Taxonomy" id="1187904"/>
    <lineage>
        <taxon>Eukaryota</taxon>
        <taxon>Fungi</taxon>
        <taxon>Dikarya</taxon>
        <taxon>Ascomycota</taxon>
        <taxon>Pezizomycotina</taxon>
        <taxon>Dothideomycetes</taxon>
        <taxon>Pleosporomycetidae</taxon>
        <taxon>Pleosporales</taxon>
        <taxon>Pleosporineae</taxon>
        <taxon>Pleosporaceae</taxon>
        <taxon>Alternaria</taxon>
        <taxon>Alternaria sect. Alternaria</taxon>
    </lineage>
</organism>
<dbReference type="SMART" id="SM01329">
    <property type="entry name" value="Iso_dh"/>
    <property type="match status" value="1"/>
</dbReference>
<reference evidence="16" key="2">
    <citation type="submission" date="2020-08" db="EMBL/GenBank/DDBJ databases">
        <title>Draft Genome Sequence of Cumin Blight Pathogen Alternaria burnsii.</title>
        <authorList>
            <person name="Feng Z."/>
        </authorList>
    </citation>
    <scope>NUCLEOTIDE SEQUENCE</scope>
    <source>
        <strain evidence="16">CBS107.38</strain>
    </source>
</reference>
<dbReference type="Pfam" id="PF00180">
    <property type="entry name" value="Iso_dh"/>
    <property type="match status" value="1"/>
</dbReference>
<dbReference type="PROSITE" id="PS00470">
    <property type="entry name" value="IDH_IMDH"/>
    <property type="match status" value="1"/>
</dbReference>
<dbReference type="GO" id="GO:0000287">
    <property type="term" value="F:magnesium ion binding"/>
    <property type="evidence" value="ECO:0007669"/>
    <property type="project" value="InterPro"/>
</dbReference>
<dbReference type="Pfam" id="PF00550">
    <property type="entry name" value="PP-binding"/>
    <property type="match status" value="1"/>
</dbReference>
<sequence>MDDMTMRLDGLTSNSPAGLGITLPCDNSAVASVTSGMENISTKILEIIYEHALNKFDDSKERLAAGTVKFLTVIDRFVQAGERVETCLPAFPFKSANKVYKVLGSLPDKAEELALQRLNHMCARIKDVYKPGARVTIISDGITYNDLLSISDRETWAYGESLRRMATEKKFTYIAFSRLKDILDFPGLPDELREITYVANCTNFRRLLLNRYGRPDIDIDKEIRENADTRLTYLGYRKFLESDLKHIFALGENRGSNQYKRDVKYLAKQMLYRGYAYAGAVKEAYPYHLRLSIHESIGDHKISISLLDTKTGYTTPWHCSVALLTNGDWVSAPAGEFRKDSRLELIHENGRPSHFKEQRLQGSDIPWINEANASYLQARTPFNGTRSGYSSPSATSIVSGMSTPPTSFGTSPPHLSLSPPHSSPDTKLPETLQMNGIGSEPAYGHRLIPQIMDQLARNQPDKIVFSIAKPSDSGLELRDISAHAFAKAVDKTAWWLRDQVGESPSVRPVGYIGPHDLRHILITYACVKVGYAALYLSPKNSTEGALSVLEATECDIWAKAREVEAAPLVKDVLEKRPMKLLELPLLDELLDAGDVEYYPYIKAFAAAATEPFCYLHTSGSTGSPKPIPWSHGLIGTMDAIRLLPHVDGDDGLVPWTSDWREGDRIYSSFPMCHGAGIIMDILLPALFGLTCVLGPESTIPNISLLETLADHAKIDIWSMVPSLVDELGETPDVLAKFQSSKFICASGGPVSPVSAGKVNHIIRVLNLTGTTEGLFIGNLVVEREDWFWFAFHPYSGFEFKEVEPGIYEHWVNRNEHASLFQGIFHTFPDKDSINFKDLYKRHPTKPNLWAFTGRNDDLIVLSSGYKILPLEFEASVSTHPAIDGCLVIGSNKLQAGLLIELKNQVAKTDDIMESIWTKIEESILCSRQNVRLSRDYVCFAQPDKPFVRTDKGTVKRRATLLLYEDYIERFYSARSTETSFVVDISSASTMQRSVRGILASSLPPIQSASPDDDLFELGLDSLGVSAAINAIRAAVKCLDKLAPRHLYASPTLASFTTALHLMVVQAQDAGNTKPSANDREGNMQRMIAQRRVWQSFQLNPFDYVNPNHYMGLVFYFPLREGITFEEAFANMQAGLNRTFELIPALGGKMMTCSRDEIGYTKGDLCVSVPPFGQPARDRLVYKDLSDVLPAFENLRSDGFVPSAFKDELVLRQDTFPQLPADILVAQVNFVKGGCILAVDLNHCCLDGVGAIIAIKAWAENCRYLQGDTSATCSWYDTESFNHSLPEVLHELEGYARPAEEVDLDVWGMLPFIPSADILERHASKRSEPLGRPLSYPLHSVWPLPCAERKMDTTLFLIPSEKVEVLKTNVMRDPEASGAIISISDIIQAFFWRSALRARYAVAKAAGREFKPDDHSILELPTDGRPYFSSLLPTSYMGSLLTLNRTSMSLEELCAPTTSIAHIAQVLRTSAARMTPGLVHDAFTLLQSLPDHSRFSTANMGLDHMHAMISNMILFEMKEINFGSTYFGNEGSPESMRPQLERGNGRFRFLVVFPLKSDGSVELVMGTFPEEREMLAADHEFTKYAHCDSAMKDLTTDLWANSARDRYRRTITTTQVKLETLQPLPPKKSSTHVENRFRGSMATHEQYILHVTAGATYDTSKHQDVLVNSEKPVDVSSDLIDAKIHMRIKDYRGLPEGSPKTSPYFSTPQHPYDRYSISFSFTPKQDIAGDKLVFGNDFDHPIRDRLPPLFDKAFGIVKWWIDPGLDGDVYADEPYLYGALLSSINVLRIGSKADGEKPSGDDLEGEAQTQGDVEVPGSDGEAIVYEEGADGDGVEVRKEKRVPDKSGARQKFFLTEQNRKDFVFEAGREYKCDFFNPYLDFNEFALKIGYGLPNISMIGHWDGQPLRYVLKNRETNQELFVVVIELLPTEQARKEGAEDPKEKFEQRKLGPPNFGVSCGNTKNSRAEQPAPHHSFNMAARTLRIGLIPGDGIGREVIPAGRRILEALPSSFGLKFSFSHHEAGWETFQKTGAALPDKTVEALKSDCDGALFGAVSSPTVQTKGYSSPIVALRKRMGLYANVRPVKSVRGAARSVDLVIVRENTEDLYVKEEKTYAAPDGSKIAEAIKRISETASFNISAMAGDIALRRQRVRDAGASSIHNSPLVTITHKSNVLSQTDGLFRETARRALQDAKYGLVGVEEQIVDSMVYKLFRQPQDYDVIVAPNLYGDILSDGAAALVGSLGLVPSANVGKDFVIGEPCHGSAPDIEGQGIANPIATIRSTALMLEFIGEEEAAAAVYKAVDANLEEAKLLSPDMGGKAKTEEIIEDICKRL</sequence>
<dbReference type="Pfam" id="PF22664">
    <property type="entry name" value="TRI-like_N"/>
    <property type="match status" value="1"/>
</dbReference>
<evidence type="ECO:0000256" key="4">
    <source>
        <dbReference type="ARBA" id="ARBA00022605"/>
    </source>
</evidence>
<keyword evidence="6" id="KW-0479">Metal-binding</keyword>
<evidence type="ECO:0000256" key="3">
    <source>
        <dbReference type="ARBA" id="ARBA00022553"/>
    </source>
</evidence>
<dbReference type="SUPFAM" id="SSF47336">
    <property type="entry name" value="ACP-like"/>
    <property type="match status" value="1"/>
</dbReference>
<evidence type="ECO:0000313" key="16">
    <source>
        <dbReference type="EMBL" id="KAF7671123.1"/>
    </source>
</evidence>
<keyword evidence="3" id="KW-0597">Phosphoprotein</keyword>
<comment type="pathway">
    <text evidence="12">Amino-acid biosynthesis; L-lysine biosynthesis via AAA pathway; L-alpha-aminoadipate from 2-oxoglutarate: step 4/5.</text>
</comment>
<dbReference type="Pfam" id="PF00501">
    <property type="entry name" value="AMP-binding"/>
    <property type="match status" value="1"/>
</dbReference>
<dbReference type="GO" id="GO:0051287">
    <property type="term" value="F:NAD binding"/>
    <property type="evidence" value="ECO:0007669"/>
    <property type="project" value="InterPro"/>
</dbReference>
<dbReference type="InterPro" id="IPR042099">
    <property type="entry name" value="ANL_N_sf"/>
</dbReference>
<evidence type="ECO:0000256" key="9">
    <source>
        <dbReference type="ARBA" id="ARBA00023027"/>
    </source>
</evidence>